<feature type="domain" description="DUF1559" evidence="2">
    <location>
        <begin position="42"/>
        <end position="134"/>
    </location>
</feature>
<evidence type="ECO:0000259" key="2">
    <source>
        <dbReference type="Pfam" id="PF07596"/>
    </source>
</evidence>
<dbReference type="AlphaFoldDB" id="A0A2S8FJ02"/>
<dbReference type="Pfam" id="PF07596">
    <property type="entry name" value="SBP_bac_10"/>
    <property type="match status" value="1"/>
</dbReference>
<dbReference type="Proteomes" id="UP000238322">
    <property type="component" value="Unassembled WGS sequence"/>
</dbReference>
<dbReference type="InterPro" id="IPR045584">
    <property type="entry name" value="Pilin-like"/>
</dbReference>
<dbReference type="EMBL" id="PUHY01000012">
    <property type="protein sequence ID" value="PQO32123.1"/>
    <property type="molecule type" value="Genomic_DNA"/>
</dbReference>
<keyword evidence="1" id="KW-0472">Membrane</keyword>
<dbReference type="OrthoDB" id="285651at2"/>
<dbReference type="Gene3D" id="3.30.700.10">
    <property type="entry name" value="Glycoprotein, Type 4 Pilin"/>
    <property type="match status" value="1"/>
</dbReference>
<organism evidence="3 4">
    <name type="scientific">Blastopirellula marina</name>
    <dbReference type="NCBI Taxonomy" id="124"/>
    <lineage>
        <taxon>Bacteria</taxon>
        <taxon>Pseudomonadati</taxon>
        <taxon>Planctomycetota</taxon>
        <taxon>Planctomycetia</taxon>
        <taxon>Pirellulales</taxon>
        <taxon>Pirellulaceae</taxon>
        <taxon>Blastopirellula</taxon>
    </lineage>
</organism>
<feature type="transmembrane region" description="Helical" evidence="1">
    <location>
        <begin position="12"/>
        <end position="37"/>
    </location>
</feature>
<evidence type="ECO:0000256" key="1">
    <source>
        <dbReference type="SAM" id="Phobius"/>
    </source>
</evidence>
<dbReference type="PANTHER" id="PTHR30093:SF2">
    <property type="entry name" value="TYPE II SECRETION SYSTEM PROTEIN H"/>
    <property type="match status" value="1"/>
</dbReference>
<name>A0A2S8FJ02_9BACT</name>
<protein>
    <recommendedName>
        <fullName evidence="2">DUF1559 domain-containing protein</fullName>
    </recommendedName>
</protein>
<keyword evidence="1" id="KW-1133">Transmembrane helix</keyword>
<keyword evidence="1" id="KW-0812">Transmembrane</keyword>
<evidence type="ECO:0000313" key="3">
    <source>
        <dbReference type="EMBL" id="PQO32123.1"/>
    </source>
</evidence>
<dbReference type="PANTHER" id="PTHR30093">
    <property type="entry name" value="GENERAL SECRETION PATHWAY PROTEIN G"/>
    <property type="match status" value="1"/>
</dbReference>
<proteinExistence type="predicted"/>
<dbReference type="PROSITE" id="PS51257">
    <property type="entry name" value="PROKAR_LIPOPROTEIN"/>
    <property type="match status" value="1"/>
</dbReference>
<dbReference type="SUPFAM" id="SSF54523">
    <property type="entry name" value="Pili subunits"/>
    <property type="match status" value="1"/>
</dbReference>
<reference evidence="3 4" key="1">
    <citation type="submission" date="2018-02" db="EMBL/GenBank/DDBJ databases">
        <title>Comparative genomes isolates from brazilian mangrove.</title>
        <authorList>
            <person name="Araujo J.E."/>
            <person name="Taketani R.G."/>
            <person name="Silva M.C.P."/>
            <person name="Loureco M.V."/>
            <person name="Andreote F.D."/>
        </authorList>
    </citation>
    <scope>NUCLEOTIDE SEQUENCE [LARGE SCALE GENOMIC DNA]</scope>
    <source>
        <strain evidence="3 4">Hex-1 MGV</strain>
    </source>
</reference>
<accession>A0A2S8FJ02</accession>
<dbReference type="InterPro" id="IPR011453">
    <property type="entry name" value="DUF1559"/>
</dbReference>
<comment type="caution">
    <text evidence="3">The sequence shown here is derived from an EMBL/GenBank/DDBJ whole genome shotgun (WGS) entry which is preliminary data.</text>
</comment>
<dbReference type="RefSeq" id="WP_105331135.1">
    <property type="nucleotide sequence ID" value="NZ_PUHY01000012.1"/>
</dbReference>
<gene>
    <name evidence="3" type="ORF">C5Y83_17960</name>
</gene>
<evidence type="ECO:0000313" key="4">
    <source>
        <dbReference type="Proteomes" id="UP000238322"/>
    </source>
</evidence>
<sequence>MKRFRHGNAKVVIVVVVLVLFVSGLACCGIFGAALLLPAITQARHAAQHAAAQNNMKMIGLALHNYHDTYGAFPPAYTTDENGRPMTSWRVLILPYLEQNNLYQQYDLSQPWDSPQNMLLARETPAAFVSPAHADQFNPGTTTYVAIAGPNTAINTQGPVAFKDITNGISNVVAVVEDDSNPVPWTQPIDLTPQQFLNLDFDANLPLGIPTLFGDGRVQSFRESDRSQFQNMISIDGS</sequence>